<dbReference type="Proteomes" id="UP000681414">
    <property type="component" value="Unassembled WGS sequence"/>
</dbReference>
<reference evidence="1 2" key="1">
    <citation type="submission" date="2021-05" db="EMBL/GenBank/DDBJ databases">
        <title>Novel Bacillus species.</title>
        <authorList>
            <person name="Liu G."/>
        </authorList>
    </citation>
    <scope>NUCLEOTIDE SEQUENCE [LARGE SCALE GENOMIC DNA]</scope>
    <source>
        <strain evidence="2">FJAT-49780</strain>
    </source>
</reference>
<protein>
    <submittedName>
        <fullName evidence="1">Uncharacterized protein</fullName>
    </submittedName>
</protein>
<evidence type="ECO:0000313" key="2">
    <source>
        <dbReference type="Proteomes" id="UP000681414"/>
    </source>
</evidence>
<proteinExistence type="predicted"/>
<dbReference type="RefSeq" id="WP_213125118.1">
    <property type="nucleotide sequence ID" value="NZ_JAGYPG010000002.1"/>
</dbReference>
<evidence type="ECO:0000313" key="1">
    <source>
        <dbReference type="EMBL" id="MBS4195946.1"/>
    </source>
</evidence>
<dbReference type="EMBL" id="JAGYPG010000002">
    <property type="protein sequence ID" value="MBS4195946.1"/>
    <property type="molecule type" value="Genomic_DNA"/>
</dbReference>
<sequence length="408" mass="47889">MIHKWVAEIKKNWGLEHFDLKNTWLKREASVIKTTEYILEMEWFPPGTEMEDDSNPPGTVYAEVNLTYGFLTTFIVVMGEDFRESPPFLTITGLDNVVSWIELNTGLKYDIDFRLQRKDKDGVCKEYFFSSIMNGRKVSPGGYIEVKVNEQGCIMFYSLSGFFHGLYPEIEISIEMPFHDLDKFKERQVILFGMPEEDGYQLLYGVDEAFIDAVSESLVLYWNKEDSPKEICISDTIVGTVWEQFYESQKISEEEMSLNIPHSDCLPISKDEKYEFVKVISNYLRVHRPNESGEWQIENIERQNGLLHADAVPINYVDRILDKFKFLYDANERVLLHVLDKRKMLSKMNEIPVFDVKVTKEEALELFEKDLFFEPYYLYDFEKKVLIPTQRIDCHEFVNAVTGEKVRE</sequence>
<dbReference type="AlphaFoldDB" id="A0A942TFR1"/>
<gene>
    <name evidence="1" type="ORF">KHA97_12835</name>
</gene>
<keyword evidence="2" id="KW-1185">Reference proteome</keyword>
<accession>A0A942TFR1</accession>
<organism evidence="1 2">
    <name type="scientific">Lederbergia citri</name>
    <dbReference type="NCBI Taxonomy" id="2833580"/>
    <lineage>
        <taxon>Bacteria</taxon>
        <taxon>Bacillati</taxon>
        <taxon>Bacillota</taxon>
        <taxon>Bacilli</taxon>
        <taxon>Bacillales</taxon>
        <taxon>Bacillaceae</taxon>
        <taxon>Lederbergia</taxon>
    </lineage>
</organism>
<comment type="caution">
    <text evidence="1">The sequence shown here is derived from an EMBL/GenBank/DDBJ whole genome shotgun (WGS) entry which is preliminary data.</text>
</comment>
<name>A0A942TFR1_9BACI</name>